<dbReference type="Gene3D" id="3.40.720.10">
    <property type="entry name" value="Alkaline Phosphatase, subunit A"/>
    <property type="match status" value="1"/>
</dbReference>
<gene>
    <name evidence="3" type="ORF">AV274_5966</name>
</gene>
<feature type="transmembrane region" description="Helical" evidence="2">
    <location>
        <begin position="398"/>
        <end position="419"/>
    </location>
</feature>
<keyword evidence="3" id="KW-0808">Transferase</keyword>
<proteinExistence type="predicted"/>
<dbReference type="OrthoDB" id="37582at2759"/>
<feature type="transmembrane region" description="Helical" evidence="2">
    <location>
        <begin position="497"/>
        <end position="518"/>
    </location>
</feature>
<dbReference type="GO" id="GO:0006506">
    <property type="term" value="P:GPI anchor biosynthetic process"/>
    <property type="evidence" value="ECO:0007669"/>
    <property type="project" value="InterPro"/>
</dbReference>
<keyword evidence="2" id="KW-0812">Transmembrane</keyword>
<comment type="caution">
    <text evidence="3">The sequence shown here is derived from an EMBL/GenBank/DDBJ whole genome shotgun (WGS) entry which is preliminary data.</text>
</comment>
<feature type="transmembrane region" description="Helical" evidence="2">
    <location>
        <begin position="530"/>
        <end position="550"/>
    </location>
</feature>
<dbReference type="PANTHER" id="PTHR23071:SF1">
    <property type="entry name" value="GPI ETHANOLAMINE PHOSPHATE TRANSFERASE 3"/>
    <property type="match status" value="1"/>
</dbReference>
<protein>
    <submittedName>
        <fullName evidence="3">GPI ethanolamine phosphate transferase</fullName>
    </submittedName>
</protein>
<dbReference type="Proteomes" id="UP000078348">
    <property type="component" value="Unassembled WGS sequence"/>
</dbReference>
<evidence type="ECO:0000313" key="4">
    <source>
        <dbReference type="Proteomes" id="UP000078348"/>
    </source>
</evidence>
<feature type="region of interest" description="Disordered" evidence="1">
    <location>
        <begin position="351"/>
        <end position="373"/>
    </location>
</feature>
<dbReference type="EMBL" id="LXWW01000549">
    <property type="protein sequence ID" value="OAO12343.1"/>
    <property type="molecule type" value="Genomic_DNA"/>
</dbReference>
<dbReference type="InterPro" id="IPR039524">
    <property type="entry name" value="PIGO/GPI13"/>
</dbReference>
<reference evidence="3 4" key="1">
    <citation type="submission" date="2016-05" db="EMBL/GenBank/DDBJ databases">
        <title>Nuclear genome of Blastocystis sp. subtype 1 NandII.</title>
        <authorList>
            <person name="Gentekaki E."/>
            <person name="Curtis B."/>
            <person name="Stairs C."/>
            <person name="Eme L."/>
            <person name="Herman E."/>
            <person name="Klimes V."/>
            <person name="Arias M.C."/>
            <person name="Elias M."/>
            <person name="Hilliou F."/>
            <person name="Klute M."/>
            <person name="Malik S.-B."/>
            <person name="Pightling A."/>
            <person name="Rachubinski R."/>
            <person name="Salas D."/>
            <person name="Schlacht A."/>
            <person name="Suga H."/>
            <person name="Archibald J."/>
            <person name="Ball S.G."/>
            <person name="Clark G."/>
            <person name="Dacks J."/>
            <person name="Van Der Giezen M."/>
            <person name="Tsaousis A."/>
            <person name="Roger A."/>
        </authorList>
    </citation>
    <scope>NUCLEOTIDE SEQUENCE [LARGE SCALE GENOMIC DNA]</scope>
    <source>
        <strain evidence="4">ATCC 50177 / NandII</strain>
    </source>
</reference>
<feature type="compositionally biased region" description="Low complexity" evidence="1">
    <location>
        <begin position="351"/>
        <end position="363"/>
    </location>
</feature>
<dbReference type="GO" id="GO:0051377">
    <property type="term" value="F:mannose-ethanolamine phosphotransferase activity"/>
    <property type="evidence" value="ECO:0007669"/>
    <property type="project" value="TreeGrafter"/>
</dbReference>
<dbReference type="STRING" id="478820.A0A196S5J4"/>
<keyword evidence="4" id="KW-1185">Reference proteome</keyword>
<feature type="region of interest" description="Disordered" evidence="1">
    <location>
        <begin position="313"/>
        <end position="332"/>
    </location>
</feature>
<sequence>MDPRPDRSPPHSEAKQRCVIFLEDGARPDFLFGNASFGEWKPIFNAWLNKQDNHTVCTEMRVDPPTSTTQGIKTLLTGSYPGFIEVGQTFTSSSLTSDHLLKQLHRKGLVIHHIGDPVWRELGGDVFSNSAPPVDSFNIYNDDSEVIQQKLEEFVSSSEIDILVVHSLLVDHNAHKTGTSSPSDPHIYKALLQFNRHMDFLLHHLPPHTLLLVFGDHGLSRWGNHGGATHDEVTTGLCAVSSSFPLRRFSTTPHIRDLTPTLSYLFEAPVPFASIGFHYPELLPAARAAARLLDNTQQIQRFYQRYRQAKPAAPALSPSSLPSTSSSLPSTSLSLPSTSLSLPSTSLSLPSTSSHLPSTSSALPSPPSDPLSSQLDAYEAGRAFSTAVQRVVDNTHIRYAWCLLGLGLQLAALLLPLRAKAVALWRRQGPVRSLLAAGWLAAFGCGFTSYRLITRPGSFFLLLAGCAALLTPALSLATRTKLLLPALLASSPHLTSLALPAVLVLLVLPLCFSCLSSPHPLSHLSSPHPFSHLSSLAAVLLSLSAALHFLQPQEEPSTLPALLCFGLTVALRHASPPLALAALALFAVVLNGVGSSPVTLALLFSCLALRRLPKDSPLSPLLALALAQHFTYQTMPSFSFSSIRWAPAFVLTHRTLFLLQGVAVVYSILYPFVAVATVWEKDELLLGQMVAVVLATMSVLYNTSSPVVWSVFTPFLLFMCAIWVVLVVC</sequence>
<feature type="transmembrane region" description="Helical" evidence="2">
    <location>
        <begin position="580"/>
        <end position="609"/>
    </location>
</feature>
<keyword evidence="2" id="KW-1133">Transmembrane helix</keyword>
<dbReference type="InterPro" id="IPR017850">
    <property type="entry name" value="Alkaline_phosphatase_core_sf"/>
</dbReference>
<dbReference type="SUPFAM" id="SSF53649">
    <property type="entry name" value="Alkaline phosphatase-like"/>
    <property type="match status" value="1"/>
</dbReference>
<dbReference type="GO" id="GO:0005789">
    <property type="term" value="C:endoplasmic reticulum membrane"/>
    <property type="evidence" value="ECO:0007669"/>
    <property type="project" value="TreeGrafter"/>
</dbReference>
<accession>A0A196S5J4</accession>
<organism evidence="3 4">
    <name type="scientific">Blastocystis sp. subtype 1 (strain ATCC 50177 / NandII)</name>
    <dbReference type="NCBI Taxonomy" id="478820"/>
    <lineage>
        <taxon>Eukaryota</taxon>
        <taxon>Sar</taxon>
        <taxon>Stramenopiles</taxon>
        <taxon>Bigyra</taxon>
        <taxon>Opalozoa</taxon>
        <taxon>Opalinata</taxon>
        <taxon>Blastocystidae</taxon>
        <taxon>Blastocystis</taxon>
    </lineage>
</organism>
<name>A0A196S5J4_BLAHN</name>
<feature type="transmembrane region" description="Helical" evidence="2">
    <location>
        <begin position="459"/>
        <end position="477"/>
    </location>
</feature>
<evidence type="ECO:0000256" key="2">
    <source>
        <dbReference type="SAM" id="Phobius"/>
    </source>
</evidence>
<feature type="transmembrane region" description="Helical" evidence="2">
    <location>
        <begin position="707"/>
        <end position="728"/>
    </location>
</feature>
<evidence type="ECO:0000256" key="1">
    <source>
        <dbReference type="SAM" id="MobiDB-lite"/>
    </source>
</evidence>
<dbReference type="AlphaFoldDB" id="A0A196S5J4"/>
<evidence type="ECO:0000313" key="3">
    <source>
        <dbReference type="EMBL" id="OAO12343.1"/>
    </source>
</evidence>
<feature type="transmembrane region" description="Helical" evidence="2">
    <location>
        <begin position="655"/>
        <end position="677"/>
    </location>
</feature>
<dbReference type="PANTHER" id="PTHR23071">
    <property type="entry name" value="PHOSPHATIDYLINOSITOL GLYCAN"/>
    <property type="match status" value="1"/>
</dbReference>
<keyword evidence="2" id="KW-0472">Membrane</keyword>